<dbReference type="InterPro" id="IPR040079">
    <property type="entry name" value="Glutathione_S-Trfase"/>
</dbReference>
<dbReference type="PANTHER" id="PTHR44051">
    <property type="entry name" value="GLUTATHIONE S-TRANSFERASE-RELATED"/>
    <property type="match status" value="1"/>
</dbReference>
<dbReference type="AlphaFoldDB" id="F0ZD24"/>
<evidence type="ECO:0000256" key="1">
    <source>
        <dbReference type="ARBA" id="ARBA00007409"/>
    </source>
</evidence>
<dbReference type="SFLD" id="SFLDG00358">
    <property type="entry name" value="Main_(cytGST)"/>
    <property type="match status" value="1"/>
</dbReference>
<dbReference type="Gene3D" id="1.20.1050.10">
    <property type="match status" value="1"/>
</dbReference>
<dbReference type="SUPFAM" id="SSF47616">
    <property type="entry name" value="GST C-terminal domain-like"/>
    <property type="match status" value="1"/>
</dbReference>
<dbReference type="SFLD" id="SFLDS00019">
    <property type="entry name" value="Glutathione_Transferase_(cytos"/>
    <property type="match status" value="1"/>
</dbReference>
<dbReference type="SUPFAM" id="SSF52833">
    <property type="entry name" value="Thioredoxin-like"/>
    <property type="match status" value="1"/>
</dbReference>
<dbReference type="VEuPathDB" id="AmoebaDB:DICPUDRAFT_149192"/>
<evidence type="ECO:0000313" key="4">
    <source>
        <dbReference type="Proteomes" id="UP000001064"/>
    </source>
</evidence>
<dbReference type="EMBL" id="GL870982">
    <property type="protein sequence ID" value="EGC38168.1"/>
    <property type="molecule type" value="Genomic_DNA"/>
</dbReference>
<dbReference type="Proteomes" id="UP000001064">
    <property type="component" value="Unassembled WGS sequence"/>
</dbReference>
<organism evidence="3 4">
    <name type="scientific">Dictyostelium purpureum</name>
    <name type="common">Slime mold</name>
    <dbReference type="NCBI Taxonomy" id="5786"/>
    <lineage>
        <taxon>Eukaryota</taxon>
        <taxon>Amoebozoa</taxon>
        <taxon>Evosea</taxon>
        <taxon>Eumycetozoa</taxon>
        <taxon>Dictyostelia</taxon>
        <taxon>Dictyosteliales</taxon>
        <taxon>Dictyosteliaceae</taxon>
        <taxon>Dictyostelium</taxon>
    </lineage>
</organism>
<proteinExistence type="inferred from homology"/>
<protein>
    <recommendedName>
        <fullName evidence="2">GST N-terminal domain-containing protein</fullName>
    </recommendedName>
</protein>
<evidence type="ECO:0000313" key="3">
    <source>
        <dbReference type="EMBL" id="EGC38168.1"/>
    </source>
</evidence>
<dbReference type="OMA" id="IATFGWT"/>
<name>F0ZD24_DICPU</name>
<dbReference type="Pfam" id="PF02798">
    <property type="entry name" value="GST_N"/>
    <property type="match status" value="1"/>
</dbReference>
<comment type="similarity">
    <text evidence="1">Belongs to the GST superfamily.</text>
</comment>
<dbReference type="InterPro" id="IPR036249">
    <property type="entry name" value="Thioredoxin-like_sf"/>
</dbReference>
<dbReference type="PANTHER" id="PTHR44051:SF4">
    <property type="entry name" value="GST N-TERMINAL DOMAIN-CONTAINING PROTEIN"/>
    <property type="match status" value="1"/>
</dbReference>
<dbReference type="OrthoDB" id="14146at2759"/>
<gene>
    <name evidence="3" type="ORF">DICPUDRAFT_149192</name>
</gene>
<dbReference type="InParanoid" id="F0ZD24"/>
<dbReference type="STRING" id="5786.F0ZD24"/>
<sequence>MLNSTTNNSSTDKKDFEFYGYTSTNAWKILIILDELGLSFNYHHVDIINDEQFTEEFLKINPNNKIPVIIDNTVEPPITVIESGAILIYLAEKYGKLLPDNKTHPRERTEVLQWLAWQISTLGPYLGQLSYFGYYCETKIPIAIERYSKEARRMFKVLDGRLSTRPYVGW</sequence>
<dbReference type="PROSITE" id="PS50404">
    <property type="entry name" value="GST_NTER"/>
    <property type="match status" value="1"/>
</dbReference>
<dbReference type="RefSeq" id="XP_003285295.1">
    <property type="nucleotide sequence ID" value="XM_003285247.1"/>
</dbReference>
<dbReference type="CDD" id="cd03048">
    <property type="entry name" value="GST_N_Ure2p_like"/>
    <property type="match status" value="1"/>
</dbReference>
<dbReference type="GeneID" id="10502587"/>
<reference evidence="4" key="1">
    <citation type="journal article" date="2011" name="Genome Biol.">
        <title>Comparative genomics of the social amoebae Dictyostelium discoideum and Dictyostelium purpureum.</title>
        <authorList>
            <consortium name="US DOE Joint Genome Institute (JGI-PGF)"/>
            <person name="Sucgang R."/>
            <person name="Kuo A."/>
            <person name="Tian X."/>
            <person name="Salerno W."/>
            <person name="Parikh A."/>
            <person name="Feasley C.L."/>
            <person name="Dalin E."/>
            <person name="Tu H."/>
            <person name="Huang E."/>
            <person name="Barry K."/>
            <person name="Lindquist E."/>
            <person name="Shapiro H."/>
            <person name="Bruce D."/>
            <person name="Schmutz J."/>
            <person name="Salamov A."/>
            <person name="Fey P."/>
            <person name="Gaudet P."/>
            <person name="Anjard C."/>
            <person name="Babu M.M."/>
            <person name="Basu S."/>
            <person name="Bushmanova Y."/>
            <person name="van der Wel H."/>
            <person name="Katoh-Kurasawa M."/>
            <person name="Dinh C."/>
            <person name="Coutinho P.M."/>
            <person name="Saito T."/>
            <person name="Elias M."/>
            <person name="Schaap P."/>
            <person name="Kay R.R."/>
            <person name="Henrissat B."/>
            <person name="Eichinger L."/>
            <person name="Rivero F."/>
            <person name="Putnam N.H."/>
            <person name="West C.M."/>
            <person name="Loomis W.F."/>
            <person name="Chisholm R.L."/>
            <person name="Shaulsky G."/>
            <person name="Strassmann J.E."/>
            <person name="Queller D.C."/>
            <person name="Kuspa A."/>
            <person name="Grigoriev I.V."/>
        </authorList>
    </citation>
    <scope>NUCLEOTIDE SEQUENCE [LARGE SCALE GENOMIC DNA]</scope>
    <source>
        <strain evidence="4">QSDP1</strain>
    </source>
</reference>
<accession>F0ZD24</accession>
<evidence type="ECO:0000259" key="2">
    <source>
        <dbReference type="PROSITE" id="PS50404"/>
    </source>
</evidence>
<dbReference type="Gene3D" id="3.40.30.10">
    <property type="entry name" value="Glutaredoxin"/>
    <property type="match status" value="1"/>
</dbReference>
<dbReference type="KEGG" id="dpp:DICPUDRAFT_149192"/>
<dbReference type="InterPro" id="IPR036282">
    <property type="entry name" value="Glutathione-S-Trfase_C_sf"/>
</dbReference>
<dbReference type="InterPro" id="IPR004045">
    <property type="entry name" value="Glutathione_S-Trfase_N"/>
</dbReference>
<dbReference type="GO" id="GO:0005737">
    <property type="term" value="C:cytoplasm"/>
    <property type="evidence" value="ECO:0000318"/>
    <property type="project" value="GO_Central"/>
</dbReference>
<keyword evidence="4" id="KW-1185">Reference proteome</keyword>
<feature type="domain" description="GST N-terminal" evidence="2">
    <location>
        <begin position="13"/>
        <end position="98"/>
    </location>
</feature>
<dbReference type="eggNOG" id="KOG0867">
    <property type="taxonomic scope" value="Eukaryota"/>
</dbReference>
<dbReference type="GO" id="GO:0004364">
    <property type="term" value="F:glutathione transferase activity"/>
    <property type="evidence" value="ECO:0000318"/>
    <property type="project" value="GO_Central"/>
</dbReference>